<evidence type="ECO:0000313" key="2">
    <source>
        <dbReference type="EMBL" id="ATX81198.1"/>
    </source>
</evidence>
<reference evidence="2 3" key="1">
    <citation type="submission" date="2016-12" db="EMBL/GenBank/DDBJ databases">
        <title>Isolation and genomic insights into novel planktonic Zetaproteobacteria from stratified waters of the Chesapeake Bay.</title>
        <authorList>
            <person name="McAllister S.M."/>
            <person name="Kato S."/>
            <person name="Chan C.S."/>
            <person name="Chiu B.K."/>
            <person name="Field E.K."/>
        </authorList>
    </citation>
    <scope>NUCLEOTIDE SEQUENCE [LARGE SCALE GENOMIC DNA]</scope>
    <source>
        <strain evidence="2 3">CP-8</strain>
    </source>
</reference>
<protein>
    <submittedName>
        <fullName evidence="2">Uncharacterized protein</fullName>
    </submittedName>
</protein>
<keyword evidence="3" id="KW-1185">Reference proteome</keyword>
<proteinExistence type="predicted"/>
<dbReference type="EMBL" id="CP018800">
    <property type="protein sequence ID" value="ATX81198.1"/>
    <property type="molecule type" value="Genomic_DNA"/>
</dbReference>
<keyword evidence="1" id="KW-0472">Membrane</keyword>
<dbReference type="KEGG" id="mfn:Ga0123462_0323"/>
<gene>
    <name evidence="2" type="ORF">Ga0123462_0323</name>
</gene>
<sequence>MEQQQDKDKITRYQNIAFAVLVALLAVSILITFALG</sequence>
<dbReference type="Proteomes" id="UP000231637">
    <property type="component" value="Chromosome"/>
</dbReference>
<evidence type="ECO:0000256" key="1">
    <source>
        <dbReference type="SAM" id="Phobius"/>
    </source>
</evidence>
<dbReference type="AlphaFoldDB" id="A0A2K8L1L7"/>
<keyword evidence="1" id="KW-0812">Transmembrane</keyword>
<accession>A0A2K8L1L7</accession>
<evidence type="ECO:0000313" key="3">
    <source>
        <dbReference type="Proteomes" id="UP000231637"/>
    </source>
</evidence>
<feature type="transmembrane region" description="Helical" evidence="1">
    <location>
        <begin position="16"/>
        <end position="35"/>
    </location>
</feature>
<organism evidence="2 3">
    <name type="scientific">Mariprofundus ferrinatatus</name>
    <dbReference type="NCBI Taxonomy" id="1921087"/>
    <lineage>
        <taxon>Bacteria</taxon>
        <taxon>Pseudomonadati</taxon>
        <taxon>Pseudomonadota</taxon>
        <taxon>Candidatius Mariprofundia</taxon>
        <taxon>Mariprofundales</taxon>
        <taxon>Mariprofundaceae</taxon>
        <taxon>Mariprofundus</taxon>
    </lineage>
</organism>
<name>A0A2K8L1L7_9PROT</name>
<keyword evidence="1" id="KW-1133">Transmembrane helix</keyword>